<keyword evidence="4" id="KW-1185">Reference proteome</keyword>
<dbReference type="Gene3D" id="3.40.50.410">
    <property type="entry name" value="von Willebrand factor, type A domain"/>
    <property type="match status" value="1"/>
</dbReference>
<feature type="compositionally biased region" description="Acidic residues" evidence="1">
    <location>
        <begin position="198"/>
        <end position="216"/>
    </location>
</feature>
<accession>A0A9W6LI24</accession>
<dbReference type="InterPro" id="IPR036465">
    <property type="entry name" value="vWFA_dom_sf"/>
</dbReference>
<dbReference type="AlphaFoldDB" id="A0A9W6LI24"/>
<keyword evidence="2" id="KW-0812">Transmembrane</keyword>
<feature type="transmembrane region" description="Helical" evidence="2">
    <location>
        <begin position="102"/>
        <end position="121"/>
    </location>
</feature>
<dbReference type="EMBL" id="BSDT01000001">
    <property type="protein sequence ID" value="GLI44637.1"/>
    <property type="molecule type" value="Genomic_DNA"/>
</dbReference>
<dbReference type="Proteomes" id="UP001144313">
    <property type="component" value="Unassembled WGS sequence"/>
</dbReference>
<keyword evidence="2" id="KW-1133">Transmembrane helix</keyword>
<dbReference type="RefSeq" id="WP_270117960.1">
    <property type="nucleotide sequence ID" value="NZ_BAAAOL010000001.1"/>
</dbReference>
<dbReference type="SUPFAM" id="SSF53300">
    <property type="entry name" value="vWA-like"/>
    <property type="match status" value="1"/>
</dbReference>
<protein>
    <recommendedName>
        <fullName evidence="5">von Willebrand factor type A domain-containing protein</fullName>
    </recommendedName>
</protein>
<sequence length="697" mass="74324">MPAAVPDRTEPNDTPEAPQPDSTGPKHKAETDEGAIARAVADAIRRAAPAITGIGVLLLCLELLIGAVPPAWRTVLIIIGIALAAGSWLWDLLYPSNGKRRRMVAVIVGVSVFFLVVGYILNPAGSRMLDRLVDCADPVELTVLTPVDGAAGFAKAIADFNRANVDDNKCREANVTAYSAPWPQVEQAMAEGWKLSSEDGDENEESEEDEEDEESTQFESLRDVGPRPHFWIAESRTQVELAYKQIDASELNYEVFETDDAAPIGRTPLVLAVPSKALGDGFNGDERTTERPLADLITELDESLGTPVLRSDPAVATSSLLFLRALYGPDAEPSAAGTRVDKLLADMAASEGYAASTSDTDLLCDLARTQGANPEVAVLTTEAALARYNNGDSLGNGCALTETGRSGFAPVYGTHFGSLDYQGVYLGWDSHMEKERMEVADKLQAWLAGRDDRWNPTQMGIRDEHYNGGSIEGGDEFETAFEVQADPISAGELEDLRDVYGDNRLPTTVLLAIDHSGTMNTPVSGGRTRFELAADGVATALQYLGANTEDQAALWTFPGPGSEPHDVVFGMTADPGDDAAGMLAATAPTSGVDLHQTVVDGIAELDAAGSTEGNNAMVVLTDGDDTDTSATTVEDVEAALDDSEAHLYLIAVGEVSCRSANFANLVVDTRVTCLEAEEEQITVTFDSLFNQLWSGND</sequence>
<dbReference type="CDD" id="cd00198">
    <property type="entry name" value="vWFA"/>
    <property type="match status" value="1"/>
</dbReference>
<evidence type="ECO:0000313" key="4">
    <source>
        <dbReference type="Proteomes" id="UP001144313"/>
    </source>
</evidence>
<name>A0A9W6LI24_9ACTN</name>
<evidence type="ECO:0000256" key="2">
    <source>
        <dbReference type="SAM" id="Phobius"/>
    </source>
</evidence>
<feature type="region of interest" description="Disordered" evidence="1">
    <location>
        <begin position="1"/>
        <end position="32"/>
    </location>
</feature>
<feature type="transmembrane region" description="Helical" evidence="2">
    <location>
        <begin position="47"/>
        <end position="65"/>
    </location>
</feature>
<keyword evidence="2" id="KW-0472">Membrane</keyword>
<gene>
    <name evidence="3" type="ORF">GALLR39Z86_44870</name>
</gene>
<proteinExistence type="predicted"/>
<reference evidence="3" key="1">
    <citation type="submission" date="2022-12" db="EMBL/GenBank/DDBJ databases">
        <title>Reference genome sequencing for broad-spectrum identification of bacterial and archaeal isolates by mass spectrometry.</title>
        <authorList>
            <person name="Sekiguchi Y."/>
            <person name="Tourlousse D.M."/>
        </authorList>
    </citation>
    <scope>NUCLEOTIDE SEQUENCE</scope>
    <source>
        <strain evidence="3">LLR39Z86</strain>
    </source>
</reference>
<feature type="region of interest" description="Disordered" evidence="1">
    <location>
        <begin position="194"/>
        <end position="221"/>
    </location>
</feature>
<evidence type="ECO:0000256" key="1">
    <source>
        <dbReference type="SAM" id="MobiDB-lite"/>
    </source>
</evidence>
<evidence type="ECO:0008006" key="5">
    <source>
        <dbReference type="Google" id="ProtNLM"/>
    </source>
</evidence>
<evidence type="ECO:0000313" key="3">
    <source>
        <dbReference type="EMBL" id="GLI44637.1"/>
    </source>
</evidence>
<comment type="caution">
    <text evidence="3">The sequence shown here is derived from an EMBL/GenBank/DDBJ whole genome shotgun (WGS) entry which is preliminary data.</text>
</comment>
<feature type="transmembrane region" description="Helical" evidence="2">
    <location>
        <begin position="71"/>
        <end position="90"/>
    </location>
</feature>
<organism evidence="3 4">
    <name type="scientific">Glycomyces algeriensis</name>
    <dbReference type="NCBI Taxonomy" id="256037"/>
    <lineage>
        <taxon>Bacteria</taxon>
        <taxon>Bacillati</taxon>
        <taxon>Actinomycetota</taxon>
        <taxon>Actinomycetes</taxon>
        <taxon>Glycomycetales</taxon>
        <taxon>Glycomycetaceae</taxon>
        <taxon>Glycomyces</taxon>
    </lineage>
</organism>